<feature type="region of interest" description="Disordered" evidence="1">
    <location>
        <begin position="90"/>
        <end position="109"/>
    </location>
</feature>
<keyword evidence="4" id="KW-1185">Reference proteome</keyword>
<proteinExistence type="predicted"/>
<evidence type="ECO:0000313" key="3">
    <source>
        <dbReference type="EMBL" id="CEJ88273.1"/>
    </source>
</evidence>
<sequence>MRFAIFSAIVAIVSAAPTNVPVNGDVRTTDIADDITTDAKGDVEPTVNPDVTRDADNTFDVSDLIHNDSVMRKIRRTLRRFGRRSALAELDKRAEEATRPSTDAYGNPLDKRFERADESDAINEMVLQKSHSILDQVYMVGAYKGIDT</sequence>
<feature type="signal peptide" evidence="2">
    <location>
        <begin position="1"/>
        <end position="15"/>
    </location>
</feature>
<organism evidence="3 4">
    <name type="scientific">[Torrubiella] hemipterigena</name>
    <dbReference type="NCBI Taxonomy" id="1531966"/>
    <lineage>
        <taxon>Eukaryota</taxon>
        <taxon>Fungi</taxon>
        <taxon>Dikarya</taxon>
        <taxon>Ascomycota</taxon>
        <taxon>Pezizomycotina</taxon>
        <taxon>Sordariomycetes</taxon>
        <taxon>Hypocreomycetidae</taxon>
        <taxon>Hypocreales</taxon>
        <taxon>Clavicipitaceae</taxon>
        <taxon>Clavicipitaceae incertae sedis</taxon>
        <taxon>'Torrubiella' clade</taxon>
    </lineage>
</organism>
<dbReference type="Proteomes" id="UP000039046">
    <property type="component" value="Unassembled WGS sequence"/>
</dbReference>
<gene>
    <name evidence="3" type="ORF">VHEMI04667</name>
</gene>
<accession>A0A0A1SVX3</accession>
<dbReference type="HOGENOM" id="CLU_1760065_0_0_1"/>
<feature type="chain" id="PRO_5012045536" description="RxLR effector protein" evidence="2">
    <location>
        <begin position="16"/>
        <end position="148"/>
    </location>
</feature>
<evidence type="ECO:0000256" key="1">
    <source>
        <dbReference type="SAM" id="MobiDB-lite"/>
    </source>
</evidence>
<dbReference type="EMBL" id="CDHN01000002">
    <property type="protein sequence ID" value="CEJ88273.1"/>
    <property type="molecule type" value="Genomic_DNA"/>
</dbReference>
<reference evidence="3 4" key="1">
    <citation type="journal article" date="2015" name="Genome Announc.">
        <title>Draft Genome Sequence and Gene Annotation of the Entomopathogenic Fungus Verticillium hemipterigenum.</title>
        <authorList>
            <person name="Horn F."/>
            <person name="Habel A."/>
            <person name="Scharf D.H."/>
            <person name="Dworschak J."/>
            <person name="Brakhage A.A."/>
            <person name="Guthke R."/>
            <person name="Hertweck C."/>
            <person name="Linde J."/>
        </authorList>
    </citation>
    <scope>NUCLEOTIDE SEQUENCE [LARGE SCALE GENOMIC DNA]</scope>
</reference>
<evidence type="ECO:0000256" key="2">
    <source>
        <dbReference type="SAM" id="SignalP"/>
    </source>
</evidence>
<dbReference type="AlphaFoldDB" id="A0A0A1SVX3"/>
<name>A0A0A1SVX3_9HYPO</name>
<keyword evidence="2" id="KW-0732">Signal</keyword>
<evidence type="ECO:0000313" key="4">
    <source>
        <dbReference type="Proteomes" id="UP000039046"/>
    </source>
</evidence>
<evidence type="ECO:0008006" key="5">
    <source>
        <dbReference type="Google" id="ProtNLM"/>
    </source>
</evidence>
<protein>
    <recommendedName>
        <fullName evidence="5">RxLR effector protein</fullName>
    </recommendedName>
</protein>